<comment type="subcellular location">
    <subcellularLocation>
        <location evidence="1 12">Cytoplasm</location>
    </subcellularLocation>
</comment>
<dbReference type="RefSeq" id="WP_209146161.1">
    <property type="nucleotide sequence ID" value="NZ_JAGHKP010000002.1"/>
</dbReference>
<keyword evidence="9 12" id="KW-0961">Cell wall biogenesis/degradation</keyword>
<dbReference type="NCBIfam" id="NF006873">
    <property type="entry name" value="PRK09369.1"/>
    <property type="match status" value="1"/>
</dbReference>
<feature type="domain" description="Enolpyruvate transferase" evidence="13">
    <location>
        <begin position="7"/>
        <end position="425"/>
    </location>
</feature>
<comment type="catalytic activity">
    <reaction evidence="11 12">
        <text>phosphoenolpyruvate + UDP-N-acetyl-alpha-D-glucosamine = UDP-N-acetyl-3-O-(1-carboxyvinyl)-alpha-D-glucosamine + phosphate</text>
        <dbReference type="Rhea" id="RHEA:18681"/>
        <dbReference type="ChEBI" id="CHEBI:43474"/>
        <dbReference type="ChEBI" id="CHEBI:57705"/>
        <dbReference type="ChEBI" id="CHEBI:58702"/>
        <dbReference type="ChEBI" id="CHEBI:68483"/>
        <dbReference type="EC" id="2.5.1.7"/>
    </reaction>
</comment>
<feature type="active site" description="Proton donor" evidence="12">
    <location>
        <position position="122"/>
    </location>
</feature>
<feature type="binding site" evidence="12">
    <location>
        <position position="321"/>
    </location>
    <ligand>
        <name>UDP-N-acetyl-alpha-D-glucosamine</name>
        <dbReference type="ChEBI" id="CHEBI:57705"/>
    </ligand>
</feature>
<dbReference type="InterPro" id="IPR001986">
    <property type="entry name" value="Enolpyruvate_Tfrase_dom"/>
</dbReference>
<evidence type="ECO:0000256" key="9">
    <source>
        <dbReference type="ARBA" id="ARBA00023316"/>
    </source>
</evidence>
<comment type="similarity">
    <text evidence="10 12">Belongs to the EPSP synthase family. MurA subfamily.</text>
</comment>
<keyword evidence="5 12" id="KW-0808">Transferase</keyword>
<dbReference type="NCBIfam" id="TIGR01072">
    <property type="entry name" value="murA"/>
    <property type="match status" value="1"/>
</dbReference>
<keyword evidence="6 12" id="KW-0133">Cell shape</keyword>
<dbReference type="SUPFAM" id="SSF55205">
    <property type="entry name" value="EPT/RTPC-like"/>
    <property type="match status" value="1"/>
</dbReference>
<reference evidence="15" key="1">
    <citation type="submission" date="2021-03" db="EMBL/GenBank/DDBJ databases">
        <title>Assistant Professor.</title>
        <authorList>
            <person name="Huq M.A."/>
        </authorList>
    </citation>
    <scope>NUCLEOTIDE SEQUENCE [LARGE SCALE GENOMIC DNA]</scope>
    <source>
        <strain evidence="15">MAH-28</strain>
    </source>
</reference>
<dbReference type="HAMAP" id="MF_00111">
    <property type="entry name" value="MurA"/>
    <property type="match status" value="1"/>
</dbReference>
<evidence type="ECO:0000313" key="15">
    <source>
        <dbReference type="Proteomes" id="UP000679126"/>
    </source>
</evidence>
<proteinExistence type="inferred from homology"/>
<accession>A0ABS3YGF1</accession>
<evidence type="ECO:0000256" key="2">
    <source>
        <dbReference type="ARBA" id="ARBA00004752"/>
    </source>
</evidence>
<evidence type="ECO:0000259" key="13">
    <source>
        <dbReference type="Pfam" id="PF00275"/>
    </source>
</evidence>
<keyword evidence="4 12" id="KW-0132">Cell division</keyword>
<feature type="binding site" evidence="12">
    <location>
        <begin position="23"/>
        <end position="24"/>
    </location>
    <ligand>
        <name>phosphoenolpyruvate</name>
        <dbReference type="ChEBI" id="CHEBI:58702"/>
    </ligand>
</feature>
<dbReference type="PANTHER" id="PTHR43783:SF1">
    <property type="entry name" value="UDP-N-ACETYLGLUCOSAMINE 1-CARBOXYVINYLTRANSFERASE"/>
    <property type="match status" value="1"/>
</dbReference>
<evidence type="ECO:0000256" key="3">
    <source>
        <dbReference type="ARBA" id="ARBA00022490"/>
    </source>
</evidence>
<feature type="binding site" evidence="12">
    <location>
        <position position="98"/>
    </location>
    <ligand>
        <name>UDP-N-acetyl-alpha-D-glucosamine</name>
        <dbReference type="ChEBI" id="CHEBI:57705"/>
    </ligand>
</feature>
<evidence type="ECO:0000256" key="6">
    <source>
        <dbReference type="ARBA" id="ARBA00022960"/>
    </source>
</evidence>
<evidence type="ECO:0000256" key="11">
    <source>
        <dbReference type="ARBA" id="ARBA00047527"/>
    </source>
</evidence>
<gene>
    <name evidence="12 14" type="primary">murA</name>
    <name evidence="14" type="ORF">J7I43_13260</name>
</gene>
<dbReference type="GO" id="GO:0008760">
    <property type="term" value="F:UDP-N-acetylglucosamine 1-carboxyvinyltransferase activity"/>
    <property type="evidence" value="ECO:0007669"/>
    <property type="project" value="UniProtKB-EC"/>
</dbReference>
<organism evidence="14 15">
    <name type="scientific">Chitinophaga chungangae</name>
    <dbReference type="NCBI Taxonomy" id="2821488"/>
    <lineage>
        <taxon>Bacteria</taxon>
        <taxon>Pseudomonadati</taxon>
        <taxon>Bacteroidota</taxon>
        <taxon>Chitinophagia</taxon>
        <taxon>Chitinophagales</taxon>
        <taxon>Chitinophagaceae</taxon>
        <taxon>Chitinophaga</taxon>
    </lineage>
</organism>
<evidence type="ECO:0000256" key="10">
    <source>
        <dbReference type="ARBA" id="ARBA00038367"/>
    </source>
</evidence>
<dbReference type="PANTHER" id="PTHR43783">
    <property type="entry name" value="UDP-N-ACETYLGLUCOSAMINE 1-CARBOXYVINYLTRANSFERASE"/>
    <property type="match status" value="1"/>
</dbReference>
<feature type="binding site" evidence="12">
    <location>
        <position position="343"/>
    </location>
    <ligand>
        <name>UDP-N-acetyl-alpha-D-glucosamine</name>
        <dbReference type="ChEBI" id="CHEBI:57705"/>
    </ligand>
</feature>
<evidence type="ECO:0000256" key="8">
    <source>
        <dbReference type="ARBA" id="ARBA00023306"/>
    </source>
</evidence>
<evidence type="ECO:0000256" key="7">
    <source>
        <dbReference type="ARBA" id="ARBA00022984"/>
    </source>
</evidence>
<evidence type="ECO:0000256" key="1">
    <source>
        <dbReference type="ARBA" id="ARBA00004496"/>
    </source>
</evidence>
<dbReference type="InterPro" id="IPR036968">
    <property type="entry name" value="Enolpyruvate_Tfrase_sf"/>
</dbReference>
<comment type="caution">
    <text evidence="12">Lacks conserved residue(s) required for the propagation of feature annotation.</text>
</comment>
<sequence>MSSAFEVRGGNRLKGEIIPQGAKNEALQIISAVLLTPEKVTISNIPDILDVNLLIELLGDIGVKLNRINRATCEFQADDIDFVYLESPEFKKKSGRLRGSVMMAGPLLARFGKAYIPKPGGDKIGRRRLDTHVIGFEKLGAAFVYDNDDNYFRLEAKTGLKGTYMLLDEPSVTGTANIVMAAVLAQGTTTIYNAACEPYLQQLCKMLNSMGAKISGVGSNMLSIEGVSGLKGCSHAMLPDMIEIGSFIGLAAMTQSEITIKNAGIQHLGVIPEKFRQLGIQMEIKGDDIYIPAQDSYEIQTFIDGSILTIYDNPWPGFTPDLLSIVLVVATQAKGSVLIHQKMFESRLFFVDKLIDMGAQIILCDPHRAAVIGLGRQHKLRGITMSSPDIRAGVALLIAALSAEGKSTIHNIDQIDRGYQYIDERLRNLGADIKRV</sequence>
<dbReference type="InterPro" id="IPR005750">
    <property type="entry name" value="UDP_GlcNAc_COvinyl_MurA"/>
</dbReference>
<dbReference type="CDD" id="cd01555">
    <property type="entry name" value="UdpNAET"/>
    <property type="match status" value="1"/>
</dbReference>
<dbReference type="Proteomes" id="UP000679126">
    <property type="component" value="Unassembled WGS sequence"/>
</dbReference>
<evidence type="ECO:0000256" key="12">
    <source>
        <dbReference type="HAMAP-Rule" id="MF_00111"/>
    </source>
</evidence>
<comment type="pathway">
    <text evidence="2 12">Cell wall biogenesis; peptidoglycan biosynthesis.</text>
</comment>
<keyword evidence="7 12" id="KW-0573">Peptidoglycan synthesis</keyword>
<comment type="caution">
    <text evidence="14">The sequence shown here is derived from an EMBL/GenBank/DDBJ whole genome shotgun (WGS) entry which is preliminary data.</text>
</comment>
<keyword evidence="8 12" id="KW-0131">Cell cycle</keyword>
<dbReference type="InterPro" id="IPR013792">
    <property type="entry name" value="RNA3'P_cycl/enolpyr_Trfase_a/b"/>
</dbReference>
<dbReference type="EMBL" id="JAGHKP010000002">
    <property type="protein sequence ID" value="MBO9153189.1"/>
    <property type="molecule type" value="Genomic_DNA"/>
</dbReference>
<evidence type="ECO:0000313" key="14">
    <source>
        <dbReference type="EMBL" id="MBO9153189.1"/>
    </source>
</evidence>
<dbReference type="Gene3D" id="3.65.10.10">
    <property type="entry name" value="Enolpyruvate transferase domain"/>
    <property type="match status" value="2"/>
</dbReference>
<protein>
    <recommendedName>
        <fullName evidence="12">UDP-N-acetylglucosamine 1-carboxyvinyltransferase</fullName>
        <ecNumber evidence="12">2.5.1.7</ecNumber>
    </recommendedName>
    <alternativeName>
        <fullName evidence="12">Enoylpyruvate transferase</fullName>
    </alternativeName>
    <alternativeName>
        <fullName evidence="12">UDP-N-acetylglucosamine enolpyruvyl transferase</fullName>
        <shortName evidence="12">EPT</shortName>
    </alternativeName>
</protein>
<dbReference type="InterPro" id="IPR050068">
    <property type="entry name" value="MurA_subfamily"/>
</dbReference>
<name>A0ABS3YGF1_9BACT</name>
<comment type="function">
    <text evidence="12">Cell wall formation. Adds enolpyruvyl to UDP-N-acetylglucosamine.</text>
</comment>
<keyword evidence="15" id="KW-1185">Reference proteome</keyword>
<evidence type="ECO:0000256" key="5">
    <source>
        <dbReference type="ARBA" id="ARBA00022679"/>
    </source>
</evidence>
<evidence type="ECO:0000256" key="4">
    <source>
        <dbReference type="ARBA" id="ARBA00022618"/>
    </source>
</evidence>
<dbReference type="EC" id="2.5.1.7" evidence="12"/>
<keyword evidence="3 12" id="KW-0963">Cytoplasm</keyword>
<dbReference type="Pfam" id="PF00275">
    <property type="entry name" value="EPSP_synthase"/>
    <property type="match status" value="1"/>
</dbReference>